<organism evidence="1 2">
    <name type="scientific">Pieris brassicae</name>
    <name type="common">White butterfly</name>
    <name type="synonym">Large white butterfly</name>
    <dbReference type="NCBI Taxonomy" id="7116"/>
    <lineage>
        <taxon>Eukaryota</taxon>
        <taxon>Metazoa</taxon>
        <taxon>Ecdysozoa</taxon>
        <taxon>Arthropoda</taxon>
        <taxon>Hexapoda</taxon>
        <taxon>Insecta</taxon>
        <taxon>Pterygota</taxon>
        <taxon>Neoptera</taxon>
        <taxon>Endopterygota</taxon>
        <taxon>Lepidoptera</taxon>
        <taxon>Glossata</taxon>
        <taxon>Ditrysia</taxon>
        <taxon>Papilionoidea</taxon>
        <taxon>Pieridae</taxon>
        <taxon>Pierinae</taxon>
        <taxon>Pieris</taxon>
    </lineage>
</organism>
<accession>A0A9P0TVL5</accession>
<sequence>MKRTSNNKQPLLKKESSFQWTTQCEEAFKKKKCEMFLRGELRTPSVKHQPHLIKEFHPGDRIQACDYTVGSTERWRFGTIQERLGRLHYKIITDDGSVWHRHID</sequence>
<dbReference type="AlphaFoldDB" id="A0A9P0TVL5"/>
<evidence type="ECO:0000313" key="2">
    <source>
        <dbReference type="Proteomes" id="UP001152562"/>
    </source>
</evidence>
<protein>
    <submittedName>
        <fullName evidence="1">Uncharacterized protein</fullName>
    </submittedName>
</protein>
<proteinExistence type="predicted"/>
<dbReference type="EMBL" id="CALOZG010000087">
    <property type="protein sequence ID" value="CAH4038404.1"/>
    <property type="molecule type" value="Genomic_DNA"/>
</dbReference>
<reference evidence="1" key="1">
    <citation type="submission" date="2022-05" db="EMBL/GenBank/DDBJ databases">
        <authorList>
            <person name="Okamura Y."/>
        </authorList>
    </citation>
    <scope>NUCLEOTIDE SEQUENCE</scope>
</reference>
<evidence type="ECO:0000313" key="1">
    <source>
        <dbReference type="EMBL" id="CAH4038404.1"/>
    </source>
</evidence>
<gene>
    <name evidence="1" type="ORF">PIBRA_LOCUS13966</name>
</gene>
<keyword evidence="2" id="KW-1185">Reference proteome</keyword>
<name>A0A9P0TVL5_PIEBR</name>
<dbReference type="Proteomes" id="UP001152562">
    <property type="component" value="Unassembled WGS sequence"/>
</dbReference>
<comment type="caution">
    <text evidence="1">The sequence shown here is derived from an EMBL/GenBank/DDBJ whole genome shotgun (WGS) entry which is preliminary data.</text>
</comment>